<evidence type="ECO:0000256" key="1">
    <source>
        <dbReference type="SAM" id="SignalP"/>
    </source>
</evidence>
<dbReference type="RefSeq" id="WP_307264053.1">
    <property type="nucleotide sequence ID" value="NZ_JAUSVL010000001.1"/>
</dbReference>
<organism evidence="2 3">
    <name type="scientific">Oligosphaera ethanolica</name>
    <dbReference type="NCBI Taxonomy" id="760260"/>
    <lineage>
        <taxon>Bacteria</taxon>
        <taxon>Pseudomonadati</taxon>
        <taxon>Lentisphaerota</taxon>
        <taxon>Oligosphaeria</taxon>
        <taxon>Oligosphaerales</taxon>
        <taxon>Oligosphaeraceae</taxon>
        <taxon>Oligosphaera</taxon>
    </lineage>
</organism>
<feature type="chain" id="PRO_5042090818" evidence="1">
    <location>
        <begin position="20"/>
        <end position="179"/>
    </location>
</feature>
<dbReference type="EMBL" id="JAUSVL010000001">
    <property type="protein sequence ID" value="MDQ0291363.1"/>
    <property type="molecule type" value="Genomic_DNA"/>
</dbReference>
<keyword evidence="1" id="KW-0732">Signal</keyword>
<protein>
    <submittedName>
        <fullName evidence="2">Uncharacterized protein</fullName>
    </submittedName>
</protein>
<comment type="caution">
    <text evidence="2">The sequence shown here is derived from an EMBL/GenBank/DDBJ whole genome shotgun (WGS) entry which is preliminary data.</text>
</comment>
<gene>
    <name evidence="2" type="ORF">J3R75_003470</name>
</gene>
<name>A0AAE3VJ34_9BACT</name>
<evidence type="ECO:0000313" key="3">
    <source>
        <dbReference type="Proteomes" id="UP001238163"/>
    </source>
</evidence>
<keyword evidence="3" id="KW-1185">Reference proteome</keyword>
<dbReference type="Proteomes" id="UP001238163">
    <property type="component" value="Unassembled WGS sequence"/>
</dbReference>
<dbReference type="AlphaFoldDB" id="A0AAE3VJ34"/>
<evidence type="ECO:0000313" key="2">
    <source>
        <dbReference type="EMBL" id="MDQ0291363.1"/>
    </source>
</evidence>
<feature type="signal peptide" evidence="1">
    <location>
        <begin position="1"/>
        <end position="19"/>
    </location>
</feature>
<sequence>MKTLLASLAAILVSTCVMAETKPINLSLTPEIAVHDSSTFIKGLTLSIWGENEQSSLALGIVNGTKGSSSGFSWAFMLNYADNYTGVQWAPVNYTKGNFIGWQDGWVNYTGGRMKGLQSGIVNYAVTVTGLQLGIVNIAETADSSVQIGLVNIIHSNDEWFKALPEELAPGMIFVNWGF</sequence>
<proteinExistence type="predicted"/>
<accession>A0AAE3VJ34</accession>
<reference evidence="2" key="1">
    <citation type="submission" date="2023-07" db="EMBL/GenBank/DDBJ databases">
        <title>Genomic Encyclopedia of Type Strains, Phase IV (KMG-IV): sequencing the most valuable type-strain genomes for metagenomic binning, comparative biology and taxonomic classification.</title>
        <authorList>
            <person name="Goeker M."/>
        </authorList>
    </citation>
    <scope>NUCLEOTIDE SEQUENCE</scope>
    <source>
        <strain evidence="2">DSM 24202</strain>
    </source>
</reference>